<evidence type="ECO:0000313" key="2">
    <source>
        <dbReference type="Proteomes" id="UP000041625"/>
    </source>
</evidence>
<evidence type="ECO:0000313" key="1">
    <source>
        <dbReference type="EMBL" id="CDT74231.1"/>
    </source>
</evidence>
<accession>A0AA86X154</accession>
<proteinExistence type="predicted"/>
<dbReference type="AlphaFoldDB" id="A0AA86X154"/>
<dbReference type="Proteomes" id="UP000041625">
    <property type="component" value="Unassembled WGS sequence"/>
</dbReference>
<sequence length="42" mass="4897">MVNLTGAKIDLFSGLASPPFWSYQGERSRTFIERVRLFLFNM</sequence>
<comment type="caution">
    <text evidence="1">The sequence shown here is derived from an EMBL/GenBank/DDBJ whole genome shotgun (WGS) entry which is preliminary data.</text>
</comment>
<protein>
    <submittedName>
        <fullName evidence="1">Uncharacterized protein</fullName>
    </submittedName>
</protein>
<keyword evidence="2" id="KW-1185">Reference proteome</keyword>
<reference evidence="1 2" key="1">
    <citation type="submission" date="2014-06" db="EMBL/GenBank/DDBJ databases">
        <authorList>
            <person name="Le Roux F."/>
        </authorList>
    </citation>
    <scope>NUCLEOTIDE SEQUENCE [LARGE SCALE GENOMIC DNA]</scope>
    <source>
        <strain evidence="1 2">J2-31</strain>
    </source>
</reference>
<organism evidence="1 2">
    <name type="scientific">Vibrio coralliirubri</name>
    <dbReference type="NCBI Taxonomy" id="1516159"/>
    <lineage>
        <taxon>Bacteria</taxon>
        <taxon>Pseudomonadati</taxon>
        <taxon>Pseudomonadota</taxon>
        <taxon>Gammaproteobacteria</taxon>
        <taxon>Vibrionales</taxon>
        <taxon>Vibrionaceae</taxon>
        <taxon>Vibrio</taxon>
    </lineage>
</organism>
<name>A0AA86X154_9VIBR</name>
<dbReference type="EMBL" id="CCKJ01000036">
    <property type="protein sequence ID" value="CDT74231.1"/>
    <property type="molecule type" value="Genomic_DNA"/>
</dbReference>
<gene>
    <name evidence="1" type="ORF">VCR31J2_1300135</name>
</gene>